<dbReference type="OrthoDB" id="74460at2759"/>
<dbReference type="WBParaSite" id="NBR_0000853301-mRNA-1">
    <property type="protein sequence ID" value="NBR_0000853301-mRNA-1"/>
    <property type="gene ID" value="NBR_0000853301"/>
</dbReference>
<dbReference type="Proteomes" id="UP000271162">
    <property type="component" value="Unassembled WGS sequence"/>
</dbReference>
<reference evidence="1 2" key="2">
    <citation type="submission" date="2018-11" db="EMBL/GenBank/DDBJ databases">
        <authorList>
            <consortium name="Pathogen Informatics"/>
        </authorList>
    </citation>
    <scope>NUCLEOTIDE SEQUENCE [LARGE SCALE GENOMIC DNA]</scope>
</reference>
<dbReference type="InterPro" id="IPR021917">
    <property type="entry name" value="Unchr_Zn-peptidase-like"/>
</dbReference>
<dbReference type="AlphaFoldDB" id="A0A0N4XZD7"/>
<accession>A0A0N4XZD7</accession>
<sequence>MGSDPIRLHLLHFSSDGSKTQLSVLVECIHFVVSLVRDFIENAVGDFIRNDLGSKCFHRLNRRHLRFTKTVTVHKAVIDLEKLLDDIRAKPGHHVCFLSGNAENGVQMCVDHRVAVVQLVDLGPYSEVLQRNVDSEVEILGLTIGAALHEIGHLLGAFHSTQGIMSQRPNATGLLPGRTSSVPCFFDSYSICIFAHGPFFNHSISPARPPSVTYKIGRESVEIKCKSGILLAVVIKETSYRDLKVYNDDLVSSISLRISEDSWDLIVIYNALFNMEYVIK</sequence>
<reference evidence="3" key="1">
    <citation type="submission" date="2017-02" db="UniProtKB">
        <authorList>
            <consortium name="WormBaseParasite"/>
        </authorList>
    </citation>
    <scope>IDENTIFICATION</scope>
</reference>
<evidence type="ECO:0000313" key="2">
    <source>
        <dbReference type="Proteomes" id="UP000271162"/>
    </source>
</evidence>
<dbReference type="OMA" id="WDLIQVY"/>
<evidence type="ECO:0000313" key="3">
    <source>
        <dbReference type="WBParaSite" id="NBR_0000853301-mRNA-1"/>
    </source>
</evidence>
<organism evidence="3">
    <name type="scientific">Nippostrongylus brasiliensis</name>
    <name type="common">Rat hookworm</name>
    <dbReference type="NCBI Taxonomy" id="27835"/>
    <lineage>
        <taxon>Eukaryota</taxon>
        <taxon>Metazoa</taxon>
        <taxon>Ecdysozoa</taxon>
        <taxon>Nematoda</taxon>
        <taxon>Chromadorea</taxon>
        <taxon>Rhabditida</taxon>
        <taxon>Rhabditina</taxon>
        <taxon>Rhabditomorpha</taxon>
        <taxon>Strongyloidea</taxon>
        <taxon>Heligmosomidae</taxon>
        <taxon>Nippostrongylus</taxon>
    </lineage>
</organism>
<name>A0A0N4XZD7_NIPBR</name>
<proteinExistence type="predicted"/>
<gene>
    <name evidence="1" type="ORF">NBR_LOCUS8534</name>
</gene>
<evidence type="ECO:0000313" key="1">
    <source>
        <dbReference type="EMBL" id="VDL72123.1"/>
    </source>
</evidence>
<dbReference type="EMBL" id="UYSL01020019">
    <property type="protein sequence ID" value="VDL72123.1"/>
    <property type="molecule type" value="Genomic_DNA"/>
</dbReference>
<dbReference type="SUPFAM" id="SSF55486">
    <property type="entry name" value="Metalloproteases ('zincins'), catalytic domain"/>
    <property type="match status" value="1"/>
</dbReference>
<keyword evidence="2" id="KW-1185">Reference proteome</keyword>
<protein>
    <submittedName>
        <fullName evidence="3">Peptidase M12B domain-containing protein</fullName>
    </submittedName>
</protein>
<dbReference type="Pfam" id="PF12044">
    <property type="entry name" value="Metallopep"/>
    <property type="match status" value="1"/>
</dbReference>